<keyword evidence="9 11" id="KW-0414">Isoprene biosynthesis</keyword>
<comment type="caution">
    <text evidence="13">The sequence shown here is derived from an EMBL/GenBank/DDBJ whole genome shotgun (WGS) entry which is preliminary data.</text>
</comment>
<feature type="binding site" evidence="11">
    <location>
        <position position="153"/>
    </location>
    <ligand>
        <name>Mg(2+)</name>
        <dbReference type="ChEBI" id="CHEBI:18420"/>
    </ligand>
</feature>
<dbReference type="EMBL" id="RRAZ01000015">
    <property type="protein sequence ID" value="RRH73874.1"/>
    <property type="molecule type" value="Genomic_DNA"/>
</dbReference>
<dbReference type="NCBIfam" id="TIGR00204">
    <property type="entry name" value="dxs"/>
    <property type="match status" value="1"/>
</dbReference>
<evidence type="ECO:0000256" key="1">
    <source>
        <dbReference type="ARBA" id="ARBA00004980"/>
    </source>
</evidence>
<evidence type="ECO:0000256" key="9">
    <source>
        <dbReference type="ARBA" id="ARBA00023229"/>
    </source>
</evidence>
<sequence length="639" mass="67741">MSTNHRPVTPTLDRVTVPADMRALSDRELKSLADELRAETISAVSVTGGHLGAGLGVVELTVALHAVFEAPRDKIIWDVGHQCYPHKILTGRRERIRTLRMEGGLSGFTKRSESEFDPFGAAHSSTSISAALGFAAARDLGGDPGDAVAVIGDGSMSAGMAFEAMNNAGHLKKRMFIILNDNEMSIAPPVGALSAYLSKLYAGTPLHELKEVAKGAVKFLPEPFQEGAKRARDMLKGMAVGGTLFESLGISYIGPIDGHDLDQLLPVLRAAKSRATGPVLIHVLTKKGKGYAPAERARDKGHATGKFDVITGEQVKAPSNAPSYTSVFAKSLIREAESDGKIVAITAAMPDGTGLNLFAERFPARLFDVGIAEQHAVTFAAGLAAGGLKPFCALYSTFLQRGYDQIVHDVAIQRLPVRFAIDRAGLVGADGATHAGSFDIAFLANLPDMVVMAAADEAELVHMVATAAAIDDRPSAFRFPRGEGVGVDMPERGIPLEIGKGRIIREGSRVALLSFGTRLAEVKKAAESLAARGLSPTVADARFAKPLDRELILQLARHHEALITIEEGAVGGFGSHVAQLLAEEGAFDHGLKFRSMVLPDIFIDQASPEAMYRVAGMEAAQIEAKVLATLGVESLGKRA</sequence>
<dbReference type="InterPro" id="IPR005477">
    <property type="entry name" value="Dxylulose-5-P_synthase"/>
</dbReference>
<feature type="domain" description="Transketolase-like pyrimidine-binding" evidence="12">
    <location>
        <begin position="322"/>
        <end position="487"/>
    </location>
</feature>
<dbReference type="SUPFAM" id="SSF52518">
    <property type="entry name" value="Thiamin diphosphate-binding fold (THDP-binding)"/>
    <property type="match status" value="2"/>
</dbReference>
<keyword evidence="8 11" id="KW-0786">Thiamine pyrophosphate</keyword>
<comment type="similarity">
    <text evidence="2 11">Belongs to the transketolase family. DXPS subfamily.</text>
</comment>
<dbReference type="OrthoDB" id="9803371at2"/>
<proteinExistence type="inferred from homology"/>
<evidence type="ECO:0000256" key="3">
    <source>
        <dbReference type="ARBA" id="ARBA00011738"/>
    </source>
</evidence>
<comment type="function">
    <text evidence="10 11">Catalyzes the acyloin condensation reaction between C atoms 2 and 3 of pyruvate and glyceraldehyde 3-phosphate to yield 1-deoxy-D-xylulose-5-phosphate (DXP).</text>
</comment>
<comment type="pathway">
    <text evidence="1 11">Metabolic intermediate biosynthesis; 1-deoxy-D-xylulose 5-phosphate biosynthesis; 1-deoxy-D-xylulose 5-phosphate from D-glyceraldehyde 3-phosphate and pyruvate: step 1/1.</text>
</comment>
<feature type="binding site" evidence="11">
    <location>
        <position position="373"/>
    </location>
    <ligand>
        <name>thiamine diphosphate</name>
        <dbReference type="ChEBI" id="CHEBI:58937"/>
    </ligand>
</feature>
<dbReference type="PROSITE" id="PS00802">
    <property type="entry name" value="TRANSKETOLASE_2"/>
    <property type="match status" value="1"/>
</dbReference>
<dbReference type="GO" id="GO:0019288">
    <property type="term" value="P:isopentenyl diphosphate biosynthetic process, methylerythritol 4-phosphate pathway"/>
    <property type="evidence" value="ECO:0007669"/>
    <property type="project" value="UniProtKB-ARBA"/>
</dbReference>
<dbReference type="RefSeq" id="WP_124965109.1">
    <property type="nucleotide sequence ID" value="NZ_RRAZ01000015.1"/>
</dbReference>
<keyword evidence="4 11" id="KW-0808">Transferase</keyword>
<comment type="subunit">
    <text evidence="3 11">Homodimer.</text>
</comment>
<comment type="catalytic activity">
    <reaction evidence="11">
        <text>D-glyceraldehyde 3-phosphate + pyruvate + H(+) = 1-deoxy-D-xylulose 5-phosphate + CO2</text>
        <dbReference type="Rhea" id="RHEA:12605"/>
        <dbReference type="ChEBI" id="CHEBI:15361"/>
        <dbReference type="ChEBI" id="CHEBI:15378"/>
        <dbReference type="ChEBI" id="CHEBI:16526"/>
        <dbReference type="ChEBI" id="CHEBI:57792"/>
        <dbReference type="ChEBI" id="CHEBI:59776"/>
        <dbReference type="EC" id="2.2.1.7"/>
    </reaction>
</comment>
<dbReference type="InterPro" id="IPR009014">
    <property type="entry name" value="Transketo_C/PFOR_II"/>
</dbReference>
<evidence type="ECO:0000256" key="2">
    <source>
        <dbReference type="ARBA" id="ARBA00011081"/>
    </source>
</evidence>
<feature type="binding site" evidence="11">
    <location>
        <position position="291"/>
    </location>
    <ligand>
        <name>thiamine diphosphate</name>
        <dbReference type="ChEBI" id="CHEBI:58937"/>
    </ligand>
</feature>
<dbReference type="Gene3D" id="3.40.50.970">
    <property type="match status" value="2"/>
</dbReference>
<evidence type="ECO:0000256" key="5">
    <source>
        <dbReference type="ARBA" id="ARBA00022723"/>
    </source>
</evidence>
<evidence type="ECO:0000259" key="12">
    <source>
        <dbReference type="SMART" id="SM00861"/>
    </source>
</evidence>
<dbReference type="Pfam" id="PF02779">
    <property type="entry name" value="Transket_pyr"/>
    <property type="match status" value="1"/>
</dbReference>
<comment type="cofactor">
    <cofactor evidence="11">
        <name>Mg(2+)</name>
        <dbReference type="ChEBI" id="CHEBI:18420"/>
    </cofactor>
    <text evidence="11">Binds 1 Mg(2+) ion per subunit.</text>
</comment>
<comment type="cofactor">
    <cofactor evidence="11">
        <name>thiamine diphosphate</name>
        <dbReference type="ChEBI" id="CHEBI:58937"/>
    </cofactor>
    <text evidence="11">Binds 1 thiamine pyrophosphate per subunit.</text>
</comment>
<dbReference type="InterPro" id="IPR020826">
    <property type="entry name" value="Transketolase_BS"/>
</dbReference>
<dbReference type="PANTHER" id="PTHR43322">
    <property type="entry name" value="1-D-DEOXYXYLULOSE 5-PHOSPHATE SYNTHASE-RELATED"/>
    <property type="match status" value="1"/>
</dbReference>
<dbReference type="InterPro" id="IPR029061">
    <property type="entry name" value="THDP-binding"/>
</dbReference>
<evidence type="ECO:0000256" key="6">
    <source>
        <dbReference type="ARBA" id="ARBA00022842"/>
    </source>
</evidence>
<evidence type="ECO:0000256" key="8">
    <source>
        <dbReference type="ARBA" id="ARBA00023052"/>
    </source>
</evidence>
<dbReference type="UniPathway" id="UPA00064">
    <property type="reaction ID" value="UER00091"/>
</dbReference>
<dbReference type="NCBIfam" id="NF003933">
    <property type="entry name" value="PRK05444.2-2"/>
    <property type="match status" value="1"/>
</dbReference>
<feature type="binding site" evidence="11">
    <location>
        <position position="182"/>
    </location>
    <ligand>
        <name>thiamine diphosphate</name>
        <dbReference type="ChEBI" id="CHEBI:58937"/>
    </ligand>
</feature>
<keyword evidence="14" id="KW-1185">Reference proteome</keyword>
<accession>A0A3P3DJ73</accession>
<name>A0A3P3DJ73_9RHOB</name>
<dbReference type="FunFam" id="3.40.50.920:FF:000002">
    <property type="entry name" value="1-deoxy-D-xylulose-5-phosphate synthase"/>
    <property type="match status" value="1"/>
</dbReference>
<protein>
    <recommendedName>
        <fullName evidence="11">1-deoxy-D-xylulose-5-phosphate synthase</fullName>
        <ecNumber evidence="11">2.2.1.7</ecNumber>
    </recommendedName>
    <alternativeName>
        <fullName evidence="11">1-deoxyxylulose-5-phosphate synthase</fullName>
        <shortName evidence="11">DXP synthase</shortName>
        <shortName evidence="11">DXPS</shortName>
    </alternativeName>
</protein>
<dbReference type="CDD" id="cd07033">
    <property type="entry name" value="TPP_PYR_DXS_TK_like"/>
    <property type="match status" value="1"/>
</dbReference>
<dbReference type="Gene3D" id="3.40.50.920">
    <property type="match status" value="1"/>
</dbReference>
<dbReference type="InterPro" id="IPR033248">
    <property type="entry name" value="Transketolase_C"/>
</dbReference>
<dbReference type="PROSITE" id="PS00801">
    <property type="entry name" value="TRANSKETOLASE_1"/>
    <property type="match status" value="1"/>
</dbReference>
<evidence type="ECO:0000256" key="4">
    <source>
        <dbReference type="ARBA" id="ARBA00022679"/>
    </source>
</evidence>
<dbReference type="GO" id="GO:0008661">
    <property type="term" value="F:1-deoxy-D-xylulose-5-phosphate synthase activity"/>
    <property type="evidence" value="ECO:0007669"/>
    <property type="project" value="UniProtKB-UniRule"/>
</dbReference>
<keyword evidence="5 11" id="KW-0479">Metal-binding</keyword>
<dbReference type="FunFam" id="3.40.50.970:FF:000005">
    <property type="entry name" value="1-deoxy-D-xylulose-5-phosphate synthase"/>
    <property type="match status" value="1"/>
</dbReference>
<dbReference type="AlphaFoldDB" id="A0A3P3DJ73"/>
<dbReference type="EC" id="2.2.1.7" evidence="11"/>
<dbReference type="HAMAP" id="MF_00315">
    <property type="entry name" value="DXP_synth"/>
    <property type="match status" value="1"/>
</dbReference>
<dbReference type="Pfam" id="PF02780">
    <property type="entry name" value="Transketolase_C"/>
    <property type="match status" value="1"/>
</dbReference>
<evidence type="ECO:0000256" key="10">
    <source>
        <dbReference type="ARBA" id="ARBA00055605"/>
    </source>
</evidence>
<dbReference type="CDD" id="cd02007">
    <property type="entry name" value="TPP_DXS"/>
    <property type="match status" value="1"/>
</dbReference>
<dbReference type="InterPro" id="IPR005475">
    <property type="entry name" value="Transketolase-like_Pyr-bd"/>
</dbReference>
<dbReference type="SUPFAM" id="SSF52922">
    <property type="entry name" value="TK C-terminal domain-like"/>
    <property type="match status" value="1"/>
</dbReference>
<keyword evidence="6 11" id="KW-0460">Magnesium</keyword>
<evidence type="ECO:0000256" key="7">
    <source>
        <dbReference type="ARBA" id="ARBA00022977"/>
    </source>
</evidence>
<feature type="binding site" evidence="11">
    <location>
        <begin position="122"/>
        <end position="124"/>
    </location>
    <ligand>
        <name>thiamine diphosphate</name>
        <dbReference type="ChEBI" id="CHEBI:58937"/>
    </ligand>
</feature>
<feature type="binding site" evidence="11">
    <location>
        <position position="182"/>
    </location>
    <ligand>
        <name>Mg(2+)</name>
        <dbReference type="ChEBI" id="CHEBI:18420"/>
    </ligand>
</feature>
<dbReference type="SMART" id="SM00861">
    <property type="entry name" value="Transket_pyr"/>
    <property type="match status" value="1"/>
</dbReference>
<evidence type="ECO:0000256" key="11">
    <source>
        <dbReference type="HAMAP-Rule" id="MF_00315"/>
    </source>
</evidence>
<dbReference type="PANTHER" id="PTHR43322:SF5">
    <property type="entry name" value="1-DEOXY-D-XYLULOSE-5-PHOSPHATE SYNTHASE, CHLOROPLASTIC"/>
    <property type="match status" value="1"/>
</dbReference>
<dbReference type="GO" id="GO:0009228">
    <property type="term" value="P:thiamine biosynthetic process"/>
    <property type="evidence" value="ECO:0007669"/>
    <property type="project" value="UniProtKB-UniRule"/>
</dbReference>
<dbReference type="Proteomes" id="UP000282125">
    <property type="component" value="Unassembled WGS sequence"/>
</dbReference>
<keyword evidence="7 11" id="KW-0784">Thiamine biosynthesis</keyword>
<feature type="binding site" evidence="11">
    <location>
        <begin position="154"/>
        <end position="155"/>
    </location>
    <ligand>
        <name>thiamine diphosphate</name>
        <dbReference type="ChEBI" id="CHEBI:58937"/>
    </ligand>
</feature>
<feature type="binding site" evidence="11">
    <location>
        <position position="81"/>
    </location>
    <ligand>
        <name>thiamine diphosphate</name>
        <dbReference type="ChEBI" id="CHEBI:58937"/>
    </ligand>
</feature>
<organism evidence="13 14">
    <name type="scientific">Falsigemmobacter faecalis</name>
    <dbReference type="NCBI Taxonomy" id="2488730"/>
    <lineage>
        <taxon>Bacteria</taxon>
        <taxon>Pseudomonadati</taxon>
        <taxon>Pseudomonadota</taxon>
        <taxon>Alphaproteobacteria</taxon>
        <taxon>Rhodobacterales</taxon>
        <taxon>Paracoccaceae</taxon>
        <taxon>Falsigemmobacter</taxon>
    </lineage>
</organism>
<dbReference type="Pfam" id="PF13292">
    <property type="entry name" value="DXP_synthase_N"/>
    <property type="match status" value="1"/>
</dbReference>
<dbReference type="GO" id="GO:0016114">
    <property type="term" value="P:terpenoid biosynthetic process"/>
    <property type="evidence" value="ECO:0007669"/>
    <property type="project" value="UniProtKB-UniRule"/>
</dbReference>
<dbReference type="GO" id="GO:0030976">
    <property type="term" value="F:thiamine pyrophosphate binding"/>
    <property type="evidence" value="ECO:0007669"/>
    <property type="project" value="UniProtKB-UniRule"/>
</dbReference>
<evidence type="ECO:0000313" key="14">
    <source>
        <dbReference type="Proteomes" id="UP000282125"/>
    </source>
</evidence>
<dbReference type="GO" id="GO:0000287">
    <property type="term" value="F:magnesium ion binding"/>
    <property type="evidence" value="ECO:0007669"/>
    <property type="project" value="UniProtKB-UniRule"/>
</dbReference>
<evidence type="ECO:0000313" key="13">
    <source>
        <dbReference type="EMBL" id="RRH73874.1"/>
    </source>
</evidence>
<reference evidence="13 14" key="1">
    <citation type="submission" date="2018-11" db="EMBL/GenBank/DDBJ databases">
        <title>Gemmobacter sp. nov., YIM 102744-1 draft genome.</title>
        <authorList>
            <person name="Li G."/>
            <person name="Jiang Y."/>
        </authorList>
    </citation>
    <scope>NUCLEOTIDE SEQUENCE [LARGE SCALE GENOMIC DNA]</scope>
    <source>
        <strain evidence="13 14">YIM 102744-1</strain>
    </source>
</reference>
<gene>
    <name evidence="11 13" type="primary">dxs</name>
    <name evidence="13" type="ORF">EG244_11320</name>
</gene>
<dbReference type="InterPro" id="IPR049557">
    <property type="entry name" value="Transketolase_CS"/>
</dbReference>